<protein>
    <submittedName>
        <fullName evidence="1">Uncharacterized protein</fullName>
    </submittedName>
</protein>
<organism evidence="1 2">
    <name type="scientific">Panicum virgatum</name>
    <name type="common">Blackwell switchgrass</name>
    <dbReference type="NCBI Taxonomy" id="38727"/>
    <lineage>
        <taxon>Eukaryota</taxon>
        <taxon>Viridiplantae</taxon>
        <taxon>Streptophyta</taxon>
        <taxon>Embryophyta</taxon>
        <taxon>Tracheophyta</taxon>
        <taxon>Spermatophyta</taxon>
        <taxon>Magnoliopsida</taxon>
        <taxon>Liliopsida</taxon>
        <taxon>Poales</taxon>
        <taxon>Poaceae</taxon>
        <taxon>PACMAD clade</taxon>
        <taxon>Panicoideae</taxon>
        <taxon>Panicodae</taxon>
        <taxon>Paniceae</taxon>
        <taxon>Panicinae</taxon>
        <taxon>Panicum</taxon>
        <taxon>Panicum sect. Hiantes</taxon>
    </lineage>
</organism>
<sequence>MKLTKRQRKLLLEEINLEEDANADTAAQNLSPNTNISEDVVHAGIKRGAT</sequence>
<reference evidence="1" key="1">
    <citation type="submission" date="2020-05" db="EMBL/GenBank/DDBJ databases">
        <title>WGS assembly of Panicum virgatum.</title>
        <authorList>
            <person name="Lovell J.T."/>
            <person name="Jenkins J."/>
            <person name="Shu S."/>
            <person name="Juenger T.E."/>
            <person name="Schmutz J."/>
        </authorList>
    </citation>
    <scope>NUCLEOTIDE SEQUENCE</scope>
    <source>
        <strain evidence="1">AP13</strain>
    </source>
</reference>
<gene>
    <name evidence="1" type="ORF">PVAP13_7KG031327</name>
</gene>
<dbReference type="AlphaFoldDB" id="A0A8T0QC21"/>
<evidence type="ECO:0000313" key="1">
    <source>
        <dbReference type="EMBL" id="KAG2570768.1"/>
    </source>
</evidence>
<dbReference type="Proteomes" id="UP000823388">
    <property type="component" value="Chromosome 7K"/>
</dbReference>
<dbReference type="EMBL" id="CM029049">
    <property type="protein sequence ID" value="KAG2570768.1"/>
    <property type="molecule type" value="Genomic_DNA"/>
</dbReference>
<proteinExistence type="predicted"/>
<accession>A0A8T0QC21</accession>
<evidence type="ECO:0000313" key="2">
    <source>
        <dbReference type="Proteomes" id="UP000823388"/>
    </source>
</evidence>
<keyword evidence="2" id="KW-1185">Reference proteome</keyword>
<name>A0A8T0QC21_PANVG</name>
<comment type="caution">
    <text evidence="1">The sequence shown here is derived from an EMBL/GenBank/DDBJ whole genome shotgun (WGS) entry which is preliminary data.</text>
</comment>